<keyword evidence="2" id="KW-0963">Cytoplasm</keyword>
<dbReference type="InterPro" id="IPR039762">
    <property type="entry name" value="Nmd2/UPF2"/>
</dbReference>
<dbReference type="Gene3D" id="1.25.40.180">
    <property type="match status" value="2"/>
</dbReference>
<feature type="compositionally biased region" description="Acidic residues" evidence="3">
    <location>
        <begin position="823"/>
        <end position="833"/>
    </location>
</feature>
<name>A0A1Z8JS52_PICKU</name>
<feature type="compositionally biased region" description="Acidic residues" evidence="3">
    <location>
        <begin position="914"/>
        <end position="926"/>
    </location>
</feature>
<dbReference type="InterPro" id="IPR007193">
    <property type="entry name" value="Upf2/Nmd2_C"/>
</dbReference>
<dbReference type="AlphaFoldDB" id="A0A1Z8JS52"/>
<dbReference type="InterPro" id="IPR003890">
    <property type="entry name" value="MIF4G-like_typ-3"/>
</dbReference>
<dbReference type="Pfam" id="PF02854">
    <property type="entry name" value="MIF4G"/>
    <property type="match status" value="1"/>
</dbReference>
<dbReference type="Proteomes" id="UP000195871">
    <property type="component" value="Unassembled WGS sequence"/>
</dbReference>
<dbReference type="GO" id="GO:0005743">
    <property type="term" value="C:mitochondrial inner membrane"/>
    <property type="evidence" value="ECO:0007669"/>
    <property type="project" value="UniProtKB-SubCell"/>
</dbReference>
<feature type="domain" description="Up-frameshift suppressor 2 C-terminal" evidence="5">
    <location>
        <begin position="929"/>
        <end position="1038"/>
    </location>
</feature>
<dbReference type="SUPFAM" id="SSF48371">
    <property type="entry name" value="ARM repeat"/>
    <property type="match status" value="2"/>
</dbReference>
<dbReference type="GO" id="GO:0045259">
    <property type="term" value="C:proton-transporting ATP synthase complex"/>
    <property type="evidence" value="ECO:0007669"/>
    <property type="project" value="UniProtKB-KW"/>
</dbReference>
<gene>
    <name evidence="6" type="ORF">CAS74_001756</name>
</gene>
<feature type="compositionally biased region" description="Acidic residues" evidence="3">
    <location>
        <begin position="842"/>
        <end position="857"/>
    </location>
</feature>
<reference evidence="6 7" key="1">
    <citation type="submission" date="2017-05" db="EMBL/GenBank/DDBJ databases">
        <title>The Genome Sequence of Candida krusei Ckrusei653.</title>
        <authorList>
            <person name="Cuomo C."/>
            <person name="Forche A."/>
            <person name="Young S."/>
            <person name="Abouelleil A."/>
            <person name="Cao P."/>
            <person name="Chapman S."/>
            <person name="Cusick C."/>
            <person name="Shea T."/>
            <person name="Nusbaum C."/>
            <person name="Birren B."/>
        </authorList>
    </citation>
    <scope>NUCLEOTIDE SEQUENCE [LARGE SCALE GENOMIC DNA]</scope>
    <source>
        <strain evidence="6 7">Ckrusei653</strain>
    </source>
</reference>
<dbReference type="GO" id="GO:0035145">
    <property type="term" value="C:exon-exon junction complex"/>
    <property type="evidence" value="ECO:0007669"/>
    <property type="project" value="TreeGrafter"/>
</dbReference>
<evidence type="ECO:0000313" key="7">
    <source>
        <dbReference type="Proteomes" id="UP000195871"/>
    </source>
</evidence>
<dbReference type="GO" id="GO:0015078">
    <property type="term" value="F:proton transmembrane transporter activity"/>
    <property type="evidence" value="ECO:0007669"/>
    <property type="project" value="InterPro"/>
</dbReference>
<dbReference type="EMBL" id="NHMM01000002">
    <property type="protein sequence ID" value="OUT23438.1"/>
    <property type="molecule type" value="Genomic_DNA"/>
</dbReference>
<dbReference type="PANTHER" id="PTHR12839">
    <property type="entry name" value="NONSENSE-MEDIATED MRNA DECAY PROTEIN 2 UP-FRAMESHIFT SUPPRESSOR 2"/>
    <property type="match status" value="1"/>
</dbReference>
<comment type="subcellular location">
    <subcellularLocation>
        <location evidence="1">Cytoplasm</location>
    </subcellularLocation>
</comment>
<proteinExistence type="predicted"/>
<evidence type="ECO:0000256" key="1">
    <source>
        <dbReference type="ARBA" id="ARBA00004496"/>
    </source>
</evidence>
<evidence type="ECO:0000313" key="6">
    <source>
        <dbReference type="EMBL" id="OUT23438.1"/>
    </source>
</evidence>
<accession>A0A1Z8JS52</accession>
<feature type="domain" description="MIF4G" evidence="4">
    <location>
        <begin position="607"/>
        <end position="775"/>
    </location>
</feature>
<protein>
    <submittedName>
        <fullName evidence="6">Uncharacterized protein</fullName>
    </submittedName>
</protein>
<evidence type="ECO:0000256" key="3">
    <source>
        <dbReference type="SAM" id="MobiDB-lite"/>
    </source>
</evidence>
<feature type="compositionally biased region" description="Acidic residues" evidence="3">
    <location>
        <begin position="871"/>
        <end position="905"/>
    </location>
</feature>
<dbReference type="VEuPathDB" id="FungiDB:C5L36_0A05530"/>
<dbReference type="InterPro" id="IPR016024">
    <property type="entry name" value="ARM-type_fold"/>
</dbReference>
<dbReference type="GO" id="GO:0000184">
    <property type="term" value="P:nuclear-transcribed mRNA catabolic process, nonsense-mediated decay"/>
    <property type="evidence" value="ECO:0007669"/>
    <property type="project" value="InterPro"/>
</dbReference>
<evidence type="ECO:0000259" key="4">
    <source>
        <dbReference type="Pfam" id="PF02854"/>
    </source>
</evidence>
<dbReference type="Pfam" id="PF04050">
    <property type="entry name" value="Upf2"/>
    <property type="match status" value="1"/>
</dbReference>
<organism evidence="6 7">
    <name type="scientific">Pichia kudriavzevii</name>
    <name type="common">Yeast</name>
    <name type="synonym">Issatchenkia orientalis</name>
    <dbReference type="NCBI Taxonomy" id="4909"/>
    <lineage>
        <taxon>Eukaryota</taxon>
        <taxon>Fungi</taxon>
        <taxon>Dikarya</taxon>
        <taxon>Ascomycota</taxon>
        <taxon>Saccharomycotina</taxon>
        <taxon>Pichiomycetes</taxon>
        <taxon>Pichiales</taxon>
        <taxon>Pichiaceae</taxon>
        <taxon>Pichia</taxon>
    </lineage>
</organism>
<feature type="region of interest" description="Disordered" evidence="3">
    <location>
        <begin position="803"/>
        <end position="931"/>
    </location>
</feature>
<evidence type="ECO:0000259" key="5">
    <source>
        <dbReference type="Pfam" id="PF04050"/>
    </source>
</evidence>
<comment type="caution">
    <text evidence="6">The sequence shown here is derived from an EMBL/GenBank/DDBJ whole genome shotgun (WGS) entry which is preliminary data.</text>
</comment>
<dbReference type="GO" id="GO:0003723">
    <property type="term" value="F:RNA binding"/>
    <property type="evidence" value="ECO:0007669"/>
    <property type="project" value="InterPro"/>
</dbReference>
<dbReference type="GO" id="GO:0015986">
    <property type="term" value="P:proton motive force-driven ATP synthesis"/>
    <property type="evidence" value="ECO:0007669"/>
    <property type="project" value="InterPro"/>
</dbReference>
<sequence>MSRTDDFEKRRVELYKANSRAWAGEDVFKTGASLDTSLKKNTAFIKRIRAGITKESEKQFIDGIRSTSLEKYLNEISSALCESLGKVSKNVDLQSAVEVVSSLHQRFTTKFTPFIELYFVNSFVHPTEKLAKKEEKDQATKTRNLLKLTMELYLTGVFRNLDDMPDSELPLFLMKLKNAKKGDIPVIIPVLKQVMSYEPDSGITLSVMTSFLKRFGSIIFEDNPRHEENYMIFIRRLFKSYTENAVAFTEKYYKNIIKMKATAKVIAIKTGKIVENMENTADELDLIFQEFKGYCEYACPMVGVELPKLEAEMEKGETSKVTLVQQTQKSNQLWDNEDMRRFYEDIPNLESIVSKEAIESVNSKIQVSDVKGAKIVDIISRLDIAETAKDVDDIVVDFWEWGLSNRASRNRLSKHIVELKDVSKFKNIARFLKINQKYFEKCIEDLITRLDKSFRFQIHHDTITEKDIIIFSELIKFKMVPIHVIFHKIRTLILNIEVNGNIDLLSLMFEGCSKILLYDDEYKDYTRELIQLLVQLYKTKKFSHSDKLAVRVFLLSLKPQRPRAQKKMELLKEERFLLYLIKTQLNKKTYKIVSNTIKCADWNNLTIYNRIEKIFSNAADVSYMNIKYLASIFKDLTLNSNHSLRTVVVDQVIEDITVGLENNDYQSSRTRIAQCIYFTEFVNQNIISKDLLVPMLYKIVCFGHSNNYPNKNTYAELDPPDDHFRIRLVSLMLNRLQPDILKKNQISLIITFIKFFNYYIFTKDQPLSVDLDSNLSEAYEHLRKYWKVDNVTKPKSYSEAVAELQSALSTKPTESNEEKDKEALDEDDNDASEASDGSEASSESDEEDDESDGEVDMNEAIGLKPVVQDNNYDESESDDGGSGEDESGDDSEDNSENDDSDESDIEEGKHEVVLDDDNDDGMDDPDQAFHEAKLDIEFKKILDESLQGNNSSSVNKGLLSDRIGTPESILYKLKNSEDSSPENSDKSVGRIKFTLLNRAGKKVQPKNILVPESSKIAMNVTKEQERLRAERDKIKNYVFRYSALIAGVAYGFTHDLSLKAAHAKKKEEEEYQRRIKLIAEAKEQYKLTHPPKKDESASFDLENPNLDFAKAIESAIASLDN</sequence>
<dbReference type="PANTHER" id="PTHR12839:SF7">
    <property type="entry name" value="REGULATOR OF NONSENSE TRANSCRIPTS 2"/>
    <property type="match status" value="1"/>
</dbReference>
<evidence type="ECO:0000256" key="2">
    <source>
        <dbReference type="ARBA" id="ARBA00022490"/>
    </source>
</evidence>